<organism evidence="1 2">
    <name type="scientific">Rhizoctonia solani</name>
    <dbReference type="NCBI Taxonomy" id="456999"/>
    <lineage>
        <taxon>Eukaryota</taxon>
        <taxon>Fungi</taxon>
        <taxon>Dikarya</taxon>
        <taxon>Basidiomycota</taxon>
        <taxon>Agaricomycotina</taxon>
        <taxon>Agaricomycetes</taxon>
        <taxon>Cantharellales</taxon>
        <taxon>Ceratobasidiaceae</taxon>
        <taxon>Rhizoctonia</taxon>
    </lineage>
</organism>
<reference evidence="1" key="1">
    <citation type="submission" date="2021-01" db="EMBL/GenBank/DDBJ databases">
        <authorList>
            <person name="Kaushik A."/>
        </authorList>
    </citation>
    <scope>NUCLEOTIDE SEQUENCE</scope>
    <source>
        <strain evidence="1">AG6-10EEA</strain>
    </source>
</reference>
<protein>
    <submittedName>
        <fullName evidence="1">Uncharacterized protein</fullName>
    </submittedName>
</protein>
<sequence>MIPAWLNFRLSPATQRHPINPNILHPDWEIRSGVCVGGFRGSEKDYEGDYRIDHIQVTDLHSSAVPPPLALKDKFDHFIVDVIQGLVVLLEYIKASPTLTFARVHLRHITTGQPHPLARLPTITVRFQDLWRSPDPDLQIMTMANILLIRYGAPKNVSDCCVTAILDWQSCVLLGQIHSETVDADLAFLDKCHIFLYSSLPRSATNPRESNQVALLFYRIPTPTSYQQLPNADFDVHSYPRLTPVLILELPKLHDVYKLRGYTLASEQLLGSLAYRGSTKVIYSHTTTIALQLWLRHSSGHEVEQLPHRIDLCIFVNTGRIFDFLLETRKQGSMRVPWSQWGTAATRWFIDIHSPLAYLPTAYGSLCPIWDLDRHRMNQFLSILEFNPQITRRHIYTSGKTDGKTGSEGQGLASGYGSNMATFKNPPVSSRVCDANLDQDVVTEIVGSDTQTIIDPVFEEPVVSSLPYMVVTRVKPMPRHSNWFIEGDLLVGTVSIANDHLS</sequence>
<evidence type="ECO:0000313" key="1">
    <source>
        <dbReference type="EMBL" id="CAE6466119.1"/>
    </source>
</evidence>
<dbReference type="EMBL" id="CAJMXA010001599">
    <property type="protein sequence ID" value="CAE6466119.1"/>
    <property type="molecule type" value="Genomic_DNA"/>
</dbReference>
<dbReference type="AlphaFoldDB" id="A0A8H3GSQ1"/>
<accession>A0A8H3GSQ1</accession>
<evidence type="ECO:0000313" key="2">
    <source>
        <dbReference type="Proteomes" id="UP000663853"/>
    </source>
</evidence>
<proteinExistence type="predicted"/>
<name>A0A8H3GSQ1_9AGAM</name>
<dbReference type="Proteomes" id="UP000663853">
    <property type="component" value="Unassembled WGS sequence"/>
</dbReference>
<comment type="caution">
    <text evidence="1">The sequence shown here is derived from an EMBL/GenBank/DDBJ whole genome shotgun (WGS) entry which is preliminary data.</text>
</comment>
<gene>
    <name evidence="1" type="ORF">RDB_LOCUS68825</name>
</gene>